<dbReference type="EMBL" id="GBEZ01017361">
    <property type="protein sequence ID" value="JAC68968.1"/>
    <property type="molecule type" value="Transcribed_RNA"/>
</dbReference>
<evidence type="ECO:0000313" key="1">
    <source>
        <dbReference type="EMBL" id="JAC68968.1"/>
    </source>
</evidence>
<proteinExistence type="predicted"/>
<protein>
    <submittedName>
        <fullName evidence="1">Uncharacterized protein</fullName>
    </submittedName>
</protein>
<feature type="non-terminal residue" evidence="1">
    <location>
        <position position="1"/>
    </location>
</feature>
<accession>A0A061RAE8</accession>
<feature type="non-terminal residue" evidence="1">
    <location>
        <position position="70"/>
    </location>
</feature>
<reference evidence="1" key="1">
    <citation type="submission" date="2014-05" db="EMBL/GenBank/DDBJ databases">
        <title>The transcriptome of the halophilic microalga Tetraselmis sp. GSL018 isolated from the Great Salt Lake, Utah.</title>
        <authorList>
            <person name="Jinkerson R.E."/>
            <person name="D'Adamo S."/>
            <person name="Posewitz M.C."/>
        </authorList>
    </citation>
    <scope>NUCLEOTIDE SEQUENCE</scope>
    <source>
        <strain evidence="1">GSL018</strain>
    </source>
</reference>
<dbReference type="AlphaFoldDB" id="A0A061RAE8"/>
<gene>
    <name evidence="1" type="ORF">TSPGSL018_7519</name>
</gene>
<sequence length="70" mass="7929">NITCLSIRNPYLLRNFTLCFVVFKAQLKTFEKAKVKNTGTSFKKVGKFKFEEQAARNVWPTSVGSLSSLP</sequence>
<name>A0A061RAE8_9CHLO</name>
<organism evidence="1">
    <name type="scientific">Tetraselmis sp. GSL018</name>
    <dbReference type="NCBI Taxonomy" id="582737"/>
    <lineage>
        <taxon>Eukaryota</taxon>
        <taxon>Viridiplantae</taxon>
        <taxon>Chlorophyta</taxon>
        <taxon>core chlorophytes</taxon>
        <taxon>Chlorodendrophyceae</taxon>
        <taxon>Chlorodendrales</taxon>
        <taxon>Chlorodendraceae</taxon>
        <taxon>Tetraselmis</taxon>
    </lineage>
</organism>